<feature type="transmembrane region" description="Helical" evidence="14">
    <location>
        <begin position="15"/>
        <end position="35"/>
    </location>
</feature>
<dbReference type="SMART" id="SM00448">
    <property type="entry name" value="REC"/>
    <property type="match status" value="2"/>
</dbReference>
<keyword evidence="5 13" id="KW-0597">Phosphoprotein</keyword>
<dbReference type="CDD" id="cd16922">
    <property type="entry name" value="HATPase_EvgS-ArcB-TorS-like"/>
    <property type="match status" value="1"/>
</dbReference>
<accession>A0ABU1AWH8</accession>
<evidence type="ECO:0000256" key="5">
    <source>
        <dbReference type="ARBA" id="ARBA00022553"/>
    </source>
</evidence>
<dbReference type="CDD" id="cd00082">
    <property type="entry name" value="HisKA"/>
    <property type="match status" value="1"/>
</dbReference>
<evidence type="ECO:0000256" key="8">
    <source>
        <dbReference type="ARBA" id="ARBA00022741"/>
    </source>
</evidence>
<dbReference type="InterPro" id="IPR001610">
    <property type="entry name" value="PAC"/>
</dbReference>
<dbReference type="Pfam" id="PF00072">
    <property type="entry name" value="Response_reg"/>
    <property type="match status" value="2"/>
</dbReference>
<dbReference type="SMART" id="SM00388">
    <property type="entry name" value="HisKA"/>
    <property type="match status" value="1"/>
</dbReference>
<dbReference type="PANTHER" id="PTHR45339:SF3">
    <property type="entry name" value="HISTIDINE KINASE"/>
    <property type="match status" value="1"/>
</dbReference>
<keyword evidence="7 14" id="KW-0812">Transmembrane</keyword>
<dbReference type="Gene3D" id="3.30.565.10">
    <property type="entry name" value="Histidine kinase-like ATPase, C-terminal domain"/>
    <property type="match status" value="1"/>
</dbReference>
<dbReference type="InterPro" id="IPR001789">
    <property type="entry name" value="Sig_transdc_resp-reg_receiver"/>
</dbReference>
<dbReference type="SMART" id="SM00086">
    <property type="entry name" value="PAC"/>
    <property type="match status" value="1"/>
</dbReference>
<evidence type="ECO:0000256" key="14">
    <source>
        <dbReference type="SAM" id="Phobius"/>
    </source>
</evidence>
<dbReference type="InterPro" id="IPR000014">
    <property type="entry name" value="PAS"/>
</dbReference>
<evidence type="ECO:0000259" key="15">
    <source>
        <dbReference type="PROSITE" id="PS50109"/>
    </source>
</evidence>
<protein>
    <recommendedName>
        <fullName evidence="3">histidine kinase</fullName>
        <ecNumber evidence="3">2.7.13.3</ecNumber>
    </recommendedName>
</protein>
<dbReference type="EC" id="2.7.13.3" evidence="3"/>
<feature type="modified residue" description="4-aspartylphosphate" evidence="13">
    <location>
        <position position="956"/>
    </location>
</feature>
<keyword evidence="14" id="KW-0472">Membrane</keyword>
<evidence type="ECO:0000256" key="6">
    <source>
        <dbReference type="ARBA" id="ARBA00022679"/>
    </source>
</evidence>
<dbReference type="NCBIfam" id="TIGR00229">
    <property type="entry name" value="sensory_box"/>
    <property type="match status" value="1"/>
</dbReference>
<comment type="catalytic activity">
    <reaction evidence="1">
        <text>ATP + protein L-histidine = ADP + protein N-phospho-L-histidine.</text>
        <dbReference type="EC" id="2.7.13.3"/>
    </reaction>
</comment>
<dbReference type="Pfam" id="PF02518">
    <property type="entry name" value="HATPase_c"/>
    <property type="match status" value="1"/>
</dbReference>
<comment type="caution">
    <text evidence="19">The sequence shown here is derived from an EMBL/GenBank/DDBJ whole genome shotgun (WGS) entry which is preliminary data.</text>
</comment>
<feature type="modified residue" description="4-aspartylphosphate" evidence="13">
    <location>
        <position position="809"/>
    </location>
</feature>
<sequence length="1032" mass="115790">MQAKRNTSLGHSFKLKSFGVVVAVLLGCISVFSFYRAERAAHVERLKSENEDVLLFSDELIRTYLGVVIEDLLFISNSRSLRDYIENPADATRSNFLQDLRNVSIHKKEYAQLRYLDASGQERVRVDSGGQAVVEEQLQNKSNRYYFKEGMQVASGTIYISPVDLNVENGVVQQPRAPMIRFVLPIDDPERGRLGVMVLNFHARQLLERLRLMGNEADSNVELINEGGYWLLHPDPSMEWGFMFTEGSAQTMAKLYPQFWQQILAQASGMLESEGSVLFWRKIPIQNTVGLKYRPGQQVATQYWTMGLRYESEVWRAMLQPIVSKYLILGMIPILLGIAVIVYLVLRERYTKKLNALHQLNTKILENAQVAVISTDPTGKITSFNEFAQLLSGWDAEELVDQESALIFYEPFQLEERAQEIGEHLGAEVAPDFAVFSTASSATGRDVREWIFTRKDGSKIPVITAVSVIRDTEDAVSAYLLVVVDISEQKKVESALLEAREHAEALVKMKSQFLANMSHEIRTPMNGVIGLANLLLTDDLSQEQRKLVETLVRSADSLMIVINDILDFSKIEAGALALEEASFDLRESIDNTLTLFAADAESRGVELINQTAPMIDYALWGDSHRVTQILSNLVGNAVKFTSDGGEICLSAQSSRVAEDVIMVHFVVSDTGIGMDESAQKKIFQPFIQADASTTRKFGGTGLGLAITTQLVEMMNGNIRVESELDVGTKFYIDIPFSPDFKNVDQYSPILERNSFVGKRALVVDDNLTNLLVIQGQLSNLGFKVKTFESANNAYLEFVNNSDYDLLVLDYLMPEVDGLELARRLKRSREGTKAKLVMLSSSQVVIDQQERASAGIDAYLTKPISQRELHSVLNDQLVRGAVNLGKKLNSAVEIRARLNKRLNGRELRMIMVDDNETNRMVLGLQFRSIGMNVVTVESAEELLKRMEASVFDVILMDCNMPEMDGYEATQLIRQREAEGVYAERRVWIIAATAFAFEDDRDKCLEVGMDDYVSKPARLPELAQAIERAIDAQL</sequence>
<evidence type="ECO:0000259" key="17">
    <source>
        <dbReference type="PROSITE" id="PS50112"/>
    </source>
</evidence>
<feature type="domain" description="Response regulatory" evidence="16">
    <location>
        <begin position="759"/>
        <end position="876"/>
    </location>
</feature>
<dbReference type="InterPro" id="IPR003594">
    <property type="entry name" value="HATPase_dom"/>
</dbReference>
<dbReference type="Pfam" id="PF21623">
    <property type="entry name" value="HK_sensor_dom_bact"/>
    <property type="match status" value="1"/>
</dbReference>
<dbReference type="SUPFAM" id="SSF47384">
    <property type="entry name" value="Homodimeric domain of signal transducing histidine kinase"/>
    <property type="match status" value="1"/>
</dbReference>
<reference evidence="19 20" key="1">
    <citation type="submission" date="2023-04" db="EMBL/GenBank/DDBJ databases">
        <title>A novel bacteria isolated from coastal sediment.</title>
        <authorList>
            <person name="Liu X.-J."/>
            <person name="Du Z.-J."/>
        </authorList>
    </citation>
    <scope>NUCLEOTIDE SEQUENCE [LARGE SCALE GENOMIC DNA]</scope>
    <source>
        <strain evidence="19 20">SDUM461003</strain>
    </source>
</reference>
<dbReference type="CDD" id="cd00130">
    <property type="entry name" value="PAS"/>
    <property type="match status" value="1"/>
</dbReference>
<evidence type="ECO:0000256" key="3">
    <source>
        <dbReference type="ARBA" id="ARBA00012438"/>
    </source>
</evidence>
<dbReference type="Gene3D" id="3.30.450.20">
    <property type="entry name" value="PAS domain"/>
    <property type="match status" value="3"/>
</dbReference>
<dbReference type="Pfam" id="PF13426">
    <property type="entry name" value="PAS_9"/>
    <property type="match status" value="1"/>
</dbReference>
<dbReference type="PANTHER" id="PTHR45339">
    <property type="entry name" value="HYBRID SIGNAL TRANSDUCTION HISTIDINE KINASE J"/>
    <property type="match status" value="1"/>
</dbReference>
<keyword evidence="20" id="KW-1185">Reference proteome</keyword>
<dbReference type="PRINTS" id="PR00344">
    <property type="entry name" value="BCTRLSENSOR"/>
</dbReference>
<evidence type="ECO:0000256" key="1">
    <source>
        <dbReference type="ARBA" id="ARBA00000085"/>
    </source>
</evidence>
<evidence type="ECO:0000313" key="19">
    <source>
        <dbReference type="EMBL" id="MDQ8208513.1"/>
    </source>
</evidence>
<dbReference type="Proteomes" id="UP001225316">
    <property type="component" value="Unassembled WGS sequence"/>
</dbReference>
<organism evidence="19 20">
    <name type="scientific">Thalassobacterium maritimum</name>
    <dbReference type="NCBI Taxonomy" id="3041265"/>
    <lineage>
        <taxon>Bacteria</taxon>
        <taxon>Pseudomonadati</taxon>
        <taxon>Verrucomicrobiota</taxon>
        <taxon>Opitutia</taxon>
        <taxon>Puniceicoccales</taxon>
        <taxon>Coraliomargaritaceae</taxon>
        <taxon>Thalassobacterium</taxon>
    </lineage>
</organism>
<keyword evidence="9" id="KW-0418">Kinase</keyword>
<evidence type="ECO:0000313" key="20">
    <source>
        <dbReference type="Proteomes" id="UP001225316"/>
    </source>
</evidence>
<comment type="subcellular location">
    <subcellularLocation>
        <location evidence="2">Cell membrane</location>
        <topology evidence="2">Multi-pass membrane protein</topology>
    </subcellularLocation>
</comment>
<evidence type="ECO:0000256" key="4">
    <source>
        <dbReference type="ARBA" id="ARBA00022475"/>
    </source>
</evidence>
<dbReference type="SMART" id="SM00091">
    <property type="entry name" value="PAS"/>
    <property type="match status" value="1"/>
</dbReference>
<evidence type="ECO:0000259" key="16">
    <source>
        <dbReference type="PROSITE" id="PS50110"/>
    </source>
</evidence>
<proteinExistence type="predicted"/>
<dbReference type="CDD" id="cd17546">
    <property type="entry name" value="REC_hyHK_CKI1_RcsC-like"/>
    <property type="match status" value="2"/>
</dbReference>
<dbReference type="InterPro" id="IPR003661">
    <property type="entry name" value="HisK_dim/P_dom"/>
</dbReference>
<dbReference type="InterPro" id="IPR048760">
    <property type="entry name" value="VP0354-like_sensor_dom"/>
</dbReference>
<dbReference type="RefSeq" id="WP_308951121.1">
    <property type="nucleotide sequence ID" value="NZ_JARXHW010000032.1"/>
</dbReference>
<gene>
    <name evidence="19" type="ORF">QEH52_13395</name>
</gene>
<dbReference type="SMART" id="SM00387">
    <property type="entry name" value="HATPase_c"/>
    <property type="match status" value="1"/>
</dbReference>
<dbReference type="InterPro" id="IPR011006">
    <property type="entry name" value="CheY-like_superfamily"/>
</dbReference>
<evidence type="ECO:0000256" key="7">
    <source>
        <dbReference type="ARBA" id="ARBA00022692"/>
    </source>
</evidence>
<dbReference type="SUPFAM" id="SSF55785">
    <property type="entry name" value="PYP-like sensor domain (PAS domain)"/>
    <property type="match status" value="1"/>
</dbReference>
<feature type="domain" description="PAS" evidence="17">
    <location>
        <begin position="363"/>
        <end position="411"/>
    </location>
</feature>
<dbReference type="Pfam" id="PF00512">
    <property type="entry name" value="HisKA"/>
    <property type="match status" value="1"/>
</dbReference>
<dbReference type="PROSITE" id="PS50110">
    <property type="entry name" value="RESPONSE_REGULATORY"/>
    <property type="match status" value="2"/>
</dbReference>
<feature type="transmembrane region" description="Helical" evidence="14">
    <location>
        <begin position="326"/>
        <end position="346"/>
    </location>
</feature>
<dbReference type="Gene3D" id="3.40.50.2300">
    <property type="match status" value="2"/>
</dbReference>
<dbReference type="InterPro" id="IPR035965">
    <property type="entry name" value="PAS-like_dom_sf"/>
</dbReference>
<dbReference type="SUPFAM" id="SSF52172">
    <property type="entry name" value="CheY-like"/>
    <property type="match status" value="2"/>
</dbReference>
<dbReference type="PROSITE" id="PS50112">
    <property type="entry name" value="PAS"/>
    <property type="match status" value="1"/>
</dbReference>
<dbReference type="PROSITE" id="PS50113">
    <property type="entry name" value="PAC"/>
    <property type="match status" value="1"/>
</dbReference>
<keyword evidence="11 14" id="KW-1133">Transmembrane helix</keyword>
<evidence type="ECO:0000259" key="18">
    <source>
        <dbReference type="PROSITE" id="PS50113"/>
    </source>
</evidence>
<dbReference type="PROSITE" id="PS50109">
    <property type="entry name" value="HIS_KIN"/>
    <property type="match status" value="1"/>
</dbReference>
<dbReference type="PROSITE" id="PS51257">
    <property type="entry name" value="PROKAR_LIPOPROTEIN"/>
    <property type="match status" value="1"/>
</dbReference>
<name>A0ABU1AWH8_9BACT</name>
<dbReference type="InterPro" id="IPR036097">
    <property type="entry name" value="HisK_dim/P_sf"/>
</dbReference>
<feature type="domain" description="PAC" evidence="18">
    <location>
        <begin position="446"/>
        <end position="498"/>
    </location>
</feature>
<dbReference type="InterPro" id="IPR029151">
    <property type="entry name" value="Sensor-like_sf"/>
</dbReference>
<evidence type="ECO:0000256" key="9">
    <source>
        <dbReference type="ARBA" id="ARBA00022777"/>
    </source>
</evidence>
<keyword evidence="8" id="KW-0547">Nucleotide-binding</keyword>
<evidence type="ECO:0000256" key="11">
    <source>
        <dbReference type="ARBA" id="ARBA00022989"/>
    </source>
</evidence>
<keyword evidence="12" id="KW-0902">Two-component regulatory system</keyword>
<feature type="domain" description="Histidine kinase" evidence="15">
    <location>
        <begin position="516"/>
        <end position="738"/>
    </location>
</feature>
<keyword evidence="10" id="KW-0067">ATP-binding</keyword>
<dbReference type="SUPFAM" id="SSF103190">
    <property type="entry name" value="Sensory domain-like"/>
    <property type="match status" value="2"/>
</dbReference>
<keyword evidence="6" id="KW-0808">Transferase</keyword>
<dbReference type="Gene3D" id="1.10.287.130">
    <property type="match status" value="1"/>
</dbReference>
<dbReference type="InterPro" id="IPR004358">
    <property type="entry name" value="Sig_transdc_His_kin-like_C"/>
</dbReference>
<evidence type="ECO:0000256" key="2">
    <source>
        <dbReference type="ARBA" id="ARBA00004651"/>
    </source>
</evidence>
<dbReference type="EMBL" id="JARXHW010000032">
    <property type="protein sequence ID" value="MDQ8208513.1"/>
    <property type="molecule type" value="Genomic_DNA"/>
</dbReference>
<evidence type="ECO:0000256" key="10">
    <source>
        <dbReference type="ARBA" id="ARBA00022840"/>
    </source>
</evidence>
<dbReference type="InterPro" id="IPR000700">
    <property type="entry name" value="PAS-assoc_C"/>
</dbReference>
<dbReference type="InterPro" id="IPR005467">
    <property type="entry name" value="His_kinase_dom"/>
</dbReference>
<dbReference type="SUPFAM" id="SSF55874">
    <property type="entry name" value="ATPase domain of HSP90 chaperone/DNA topoisomerase II/histidine kinase"/>
    <property type="match status" value="1"/>
</dbReference>
<keyword evidence="4" id="KW-1003">Cell membrane</keyword>
<evidence type="ECO:0000256" key="12">
    <source>
        <dbReference type="ARBA" id="ARBA00023012"/>
    </source>
</evidence>
<feature type="domain" description="Response regulatory" evidence="16">
    <location>
        <begin position="907"/>
        <end position="1028"/>
    </location>
</feature>
<evidence type="ECO:0000256" key="13">
    <source>
        <dbReference type="PROSITE-ProRule" id="PRU00169"/>
    </source>
</evidence>
<dbReference type="InterPro" id="IPR036890">
    <property type="entry name" value="HATPase_C_sf"/>
</dbReference>